<accession>A0AAD7X3Q4</accession>
<comment type="caution">
    <text evidence="2">The sequence shown here is derived from an EMBL/GenBank/DDBJ whole genome shotgun (WGS) entry which is preliminary data.</text>
</comment>
<name>A0AAD7X3Q4_9TELE</name>
<evidence type="ECO:0000313" key="2">
    <source>
        <dbReference type="EMBL" id="KAJ8418888.1"/>
    </source>
</evidence>
<dbReference type="AlphaFoldDB" id="A0AAD7X3Q4"/>
<proteinExistence type="predicted"/>
<sequence>MATHKSRDLPVVSRLPFHFLNHYEIKRKHAYTWAPSASPPPIATPPLPSATPGESFASESSTPDEWEPIVSRDSAFFQRFLSLENSSDSAAVEKGLPLHIPNSPTLSAVKFSTGAQEIRGWPCAGCPTVPACSEPLNTSYSLTASSSSSRAASAHTAPPAFPYGSFLSPAKNGSVGSNYWVPVATSSSYDQLLQPHNSIPLLSSLEKLKQSWLTETARNHNKCRSCYFCCT</sequence>
<protein>
    <submittedName>
        <fullName evidence="2">Uncharacterized protein</fullName>
    </submittedName>
</protein>
<keyword evidence="3" id="KW-1185">Reference proteome</keyword>
<organism evidence="2 3">
    <name type="scientific">Aldrovandia affinis</name>
    <dbReference type="NCBI Taxonomy" id="143900"/>
    <lineage>
        <taxon>Eukaryota</taxon>
        <taxon>Metazoa</taxon>
        <taxon>Chordata</taxon>
        <taxon>Craniata</taxon>
        <taxon>Vertebrata</taxon>
        <taxon>Euteleostomi</taxon>
        <taxon>Actinopterygii</taxon>
        <taxon>Neopterygii</taxon>
        <taxon>Teleostei</taxon>
        <taxon>Notacanthiformes</taxon>
        <taxon>Halosauridae</taxon>
        <taxon>Aldrovandia</taxon>
    </lineage>
</organism>
<evidence type="ECO:0000313" key="3">
    <source>
        <dbReference type="Proteomes" id="UP001221898"/>
    </source>
</evidence>
<feature type="region of interest" description="Disordered" evidence="1">
    <location>
        <begin position="42"/>
        <end position="66"/>
    </location>
</feature>
<gene>
    <name evidence="2" type="ORF">AAFF_G00003870</name>
</gene>
<dbReference type="EMBL" id="JAINUG010000001">
    <property type="protein sequence ID" value="KAJ8418888.1"/>
    <property type="molecule type" value="Genomic_DNA"/>
</dbReference>
<dbReference type="Proteomes" id="UP001221898">
    <property type="component" value="Unassembled WGS sequence"/>
</dbReference>
<reference evidence="2" key="1">
    <citation type="journal article" date="2023" name="Science">
        <title>Genome structures resolve the early diversification of teleost fishes.</title>
        <authorList>
            <person name="Parey E."/>
            <person name="Louis A."/>
            <person name="Montfort J."/>
            <person name="Bouchez O."/>
            <person name="Roques C."/>
            <person name="Iampietro C."/>
            <person name="Lluch J."/>
            <person name="Castinel A."/>
            <person name="Donnadieu C."/>
            <person name="Desvignes T."/>
            <person name="Floi Bucao C."/>
            <person name="Jouanno E."/>
            <person name="Wen M."/>
            <person name="Mejri S."/>
            <person name="Dirks R."/>
            <person name="Jansen H."/>
            <person name="Henkel C."/>
            <person name="Chen W.J."/>
            <person name="Zahm M."/>
            <person name="Cabau C."/>
            <person name="Klopp C."/>
            <person name="Thompson A.W."/>
            <person name="Robinson-Rechavi M."/>
            <person name="Braasch I."/>
            <person name="Lecointre G."/>
            <person name="Bobe J."/>
            <person name="Postlethwait J.H."/>
            <person name="Berthelot C."/>
            <person name="Roest Crollius H."/>
            <person name="Guiguen Y."/>
        </authorList>
    </citation>
    <scope>NUCLEOTIDE SEQUENCE</scope>
    <source>
        <strain evidence="2">NC1722</strain>
    </source>
</reference>
<evidence type="ECO:0000256" key="1">
    <source>
        <dbReference type="SAM" id="MobiDB-lite"/>
    </source>
</evidence>